<dbReference type="OrthoDB" id="386214at2157"/>
<dbReference type="Proteomes" id="UP000053695">
    <property type="component" value="Unassembled WGS sequence"/>
</dbReference>
<dbReference type="InterPro" id="IPR036390">
    <property type="entry name" value="WH_DNA-bd_sf"/>
</dbReference>
<gene>
    <name evidence="1" type="ORF">J422_04595</name>
</gene>
<evidence type="ECO:0000313" key="1">
    <source>
        <dbReference type="EMBL" id="ENN96034.1"/>
    </source>
</evidence>
<dbReference type="EMBL" id="APMM01000029">
    <property type="protein sequence ID" value="ENN96034.1"/>
    <property type="molecule type" value="Genomic_DNA"/>
</dbReference>
<dbReference type="PATRIC" id="fig|1069083.5.peg.900"/>
<reference evidence="1 2" key="1">
    <citation type="journal article" date="2013" name="Genome Announc.">
        <title>Draft Genome Sequence of a Highly Flagellated, Fast-Swimming Archaeon, Methanocaldococcus villosus Strain KIN24-T80 (DSM 22612).</title>
        <authorList>
            <person name="Thennarasu S."/>
            <person name="Polireddy D."/>
            <person name="Antony A."/>
            <person name="Yada M.R."/>
            <person name="Algarawi S."/>
            <person name="Sivakumar N."/>
        </authorList>
    </citation>
    <scope>NUCLEOTIDE SEQUENCE [LARGE SCALE GENOMIC DNA]</scope>
    <source>
        <strain evidence="1 2">KIN24-T80</strain>
    </source>
</reference>
<organism evidence="1 2">
    <name type="scientific">Methanocaldococcus villosus KIN24-T80</name>
    <dbReference type="NCBI Taxonomy" id="1069083"/>
    <lineage>
        <taxon>Archaea</taxon>
        <taxon>Methanobacteriati</taxon>
        <taxon>Methanobacteriota</taxon>
        <taxon>Methanomada group</taxon>
        <taxon>Methanococci</taxon>
        <taxon>Methanococcales</taxon>
        <taxon>Methanocaldococcaceae</taxon>
        <taxon>Methanocaldococcus</taxon>
    </lineage>
</organism>
<dbReference type="AlphaFoldDB" id="N6UUL9"/>
<dbReference type="SUPFAM" id="SSF46785">
    <property type="entry name" value="Winged helix' DNA-binding domain"/>
    <property type="match status" value="1"/>
</dbReference>
<keyword evidence="2" id="KW-1185">Reference proteome</keyword>
<protein>
    <submittedName>
        <fullName evidence="1">Uncharacterized protein</fullName>
    </submittedName>
</protein>
<sequence>MLSYVKNSIKNLPPRKYTIEELKELNKQKLEALRKYHNSNLFVWLAKGFKGKNEDDAKRPITLTLDKEDLKSDELKLLRDLNIDTTRDEIKITHGIIKKLINKGYSKLPQFVFDALYRVLEQNPEYNICVEPIGEVVAYDLDSDDYFEIFKQAYYEVFGEDVLKDTFVEKTKQGYHIFLRLTNFIPNGRTIEFITKKEGKEFARYYNGKYEIVYPSIRVTNPEELEGIPYTKLSTKGLDELKTISLDKLKELEIKIVELLEKKGYKVRNEVKRLLGIPIGENGRLHIGVEGTNSKATIEVMPKNKEELLNTILEDVKKLQIEKGERSDWIFALTLLFKWCGLSCEDAFNILTSLEGIKTKFEDSSHNLDWYKTYEWNAAENVNLAGIIGAFQQCPKIDKTNILEILESYKEKGGVLYNKEFYREVKELKKKIIKSIYYMVIAKEKRHYVFKFNIYKIVIDLKKKKELMAEGKEEKEALEEATTKEIIEYPIFKFMDLNQFRDIILNKNYVVVKGITTIRNNNLKNEYELRFEDITGLLNYVSTDATREVIKKVKNALDVLIDAIEWFANNKTYESSCLFRVLERDGKLTIPKVEHHPILHQYESYPTPEEYYKMLMETTYTEEEKKQLLETLYKLNKPHNVLVMAYFLASLLVGVVDYEITPFLILYGKSGKGKSKTARIFNFVDIKTDRLTEYQYKVYANGWGCGFGLLDECKELRNELIQLLKENATSPIYDKKHGQKYRHIYKLCGILTCNDIFDLKTNNPDDLAGFLRRQLTYKVRDEDIIEGIGKDIKYLLKNRLKLQKIFIDWILKQDPQELREVYETIEEEEQYKFIYFGLGLLFKFWADNGFDVNKEYYKEILRMLKAGEQEFKKDVMNDEGIIDILHEVVYNRLLELVKSIPWGDKKVSIEELEDWDILNHYAIELMKKEGYTIYRLEREDKIRIAIQQRGLIKLLSVLKKRFKMNYPDKITLEWFANKLREDHEDHNIEIKQIKISGKKFYKCLVIDLKEEIEEQDLKEEVKKIVEEAGIRGMTTTEVCDRLGLSEDIVERVLKELHREGEIDNPRPNIWIRL</sequence>
<accession>N6UUL9</accession>
<evidence type="ECO:0000313" key="2">
    <source>
        <dbReference type="Proteomes" id="UP000053695"/>
    </source>
</evidence>
<proteinExistence type="predicted"/>
<name>N6UUL9_9EURY</name>
<dbReference type="RefSeq" id="WP_004591915.1">
    <property type="nucleotide sequence ID" value="NZ_APMM01000029.1"/>
</dbReference>
<comment type="caution">
    <text evidence="1">The sequence shown here is derived from an EMBL/GenBank/DDBJ whole genome shotgun (WGS) entry which is preliminary data.</text>
</comment>